<accession>A0A4R5YHJ7</accession>
<dbReference type="InterPro" id="IPR010982">
    <property type="entry name" value="Lambda_DNA-bd_dom_sf"/>
</dbReference>
<dbReference type="Proteomes" id="UP000295633">
    <property type="component" value="Unassembled WGS sequence"/>
</dbReference>
<protein>
    <recommendedName>
        <fullName evidence="4">HTH cro/C1-type domain-containing protein</fullName>
    </recommendedName>
</protein>
<reference evidence="2 3" key="1">
    <citation type="submission" date="2019-03" db="EMBL/GenBank/DDBJ databases">
        <title>Genome Sequencing and Assembly of Various Microbes Isolated from Partially Reclaimed Soil and Acid Mine Drainage (AMD) Site.</title>
        <authorList>
            <person name="Steinbock B."/>
            <person name="Bechtold R."/>
            <person name="Sevigny J.L."/>
            <person name="Thomas D."/>
            <person name="Cuthill L.R."/>
            <person name="Aveiro Johannsen E.J."/>
            <person name="Thomas K."/>
            <person name="Ghosh A."/>
        </authorList>
    </citation>
    <scope>NUCLEOTIDE SEQUENCE [LARGE SCALE GENOMIC DNA]</scope>
    <source>
        <strain evidence="2 3">F-B2</strain>
    </source>
</reference>
<evidence type="ECO:0000313" key="2">
    <source>
        <dbReference type="EMBL" id="TDL43868.1"/>
    </source>
</evidence>
<dbReference type="SUPFAM" id="SSF47413">
    <property type="entry name" value="lambda repressor-like DNA-binding domains"/>
    <property type="match status" value="1"/>
</dbReference>
<dbReference type="EMBL" id="SMZX01000002">
    <property type="protein sequence ID" value="TDL43868.1"/>
    <property type="molecule type" value="Genomic_DNA"/>
</dbReference>
<organism evidence="2 3">
    <name type="scientific">Microbacterium oleivorans</name>
    <dbReference type="NCBI Taxonomy" id="273677"/>
    <lineage>
        <taxon>Bacteria</taxon>
        <taxon>Bacillati</taxon>
        <taxon>Actinomycetota</taxon>
        <taxon>Actinomycetes</taxon>
        <taxon>Micrococcales</taxon>
        <taxon>Microbacteriaceae</taxon>
        <taxon>Microbacterium</taxon>
    </lineage>
</organism>
<feature type="region of interest" description="Disordered" evidence="1">
    <location>
        <begin position="91"/>
        <end position="126"/>
    </location>
</feature>
<proteinExistence type="predicted"/>
<evidence type="ECO:0000256" key="1">
    <source>
        <dbReference type="SAM" id="MobiDB-lite"/>
    </source>
</evidence>
<evidence type="ECO:0000313" key="3">
    <source>
        <dbReference type="Proteomes" id="UP000295633"/>
    </source>
</evidence>
<feature type="compositionally biased region" description="Polar residues" evidence="1">
    <location>
        <begin position="91"/>
        <end position="100"/>
    </location>
</feature>
<gene>
    <name evidence="2" type="ORF">E2R54_11810</name>
</gene>
<dbReference type="AlphaFoldDB" id="A0A4R5YHJ7"/>
<comment type="caution">
    <text evidence="2">The sequence shown here is derived from an EMBL/GenBank/DDBJ whole genome shotgun (WGS) entry which is preliminary data.</text>
</comment>
<sequence length="126" mass="13422">MARTQKQLLDVDLRISEVLAELVDAAQLSRRELSSRTGISANRLGIILRQEPPPATVGEVGQIASAVGTTASDVIARAEAMSNVTTLRPRNVRPSTQTDLETVELDSTKIAASTDDTPIDPSRGEA</sequence>
<name>A0A4R5YHJ7_9MICO</name>
<evidence type="ECO:0008006" key="4">
    <source>
        <dbReference type="Google" id="ProtNLM"/>
    </source>
</evidence>
<dbReference type="GO" id="GO:0003677">
    <property type="term" value="F:DNA binding"/>
    <property type="evidence" value="ECO:0007669"/>
    <property type="project" value="InterPro"/>
</dbReference>
<dbReference type="RefSeq" id="WP_133399869.1">
    <property type="nucleotide sequence ID" value="NZ_SMZX01000002.1"/>
</dbReference>